<proteinExistence type="predicted"/>
<protein>
    <submittedName>
        <fullName evidence="5">Inter-alpha-trypsin inhibitor heavy chain H4</fullName>
    </submittedName>
</protein>
<feature type="signal peptide" evidence="1">
    <location>
        <begin position="1"/>
        <end position="15"/>
    </location>
</feature>
<dbReference type="Proteomes" id="UP000887575">
    <property type="component" value="Unassembled WGS sequence"/>
</dbReference>
<organism evidence="4 5">
    <name type="scientific">Mesorhabditis belari</name>
    <dbReference type="NCBI Taxonomy" id="2138241"/>
    <lineage>
        <taxon>Eukaryota</taxon>
        <taxon>Metazoa</taxon>
        <taxon>Ecdysozoa</taxon>
        <taxon>Nematoda</taxon>
        <taxon>Chromadorea</taxon>
        <taxon>Rhabditida</taxon>
        <taxon>Rhabditina</taxon>
        <taxon>Rhabditomorpha</taxon>
        <taxon>Rhabditoidea</taxon>
        <taxon>Rhabditidae</taxon>
        <taxon>Mesorhabditinae</taxon>
        <taxon>Mesorhabditis</taxon>
    </lineage>
</organism>
<evidence type="ECO:0000313" key="5">
    <source>
        <dbReference type="WBParaSite" id="MBELARI_LOCUS18744"/>
    </source>
</evidence>
<keyword evidence="1" id="KW-0732">Signal</keyword>
<dbReference type="InterPro" id="IPR036465">
    <property type="entry name" value="vWFA_dom_sf"/>
</dbReference>
<evidence type="ECO:0000313" key="4">
    <source>
        <dbReference type="Proteomes" id="UP000887575"/>
    </source>
</evidence>
<dbReference type="AlphaFoldDB" id="A0AAF3EX03"/>
<dbReference type="WBParaSite" id="MBELARI_LOCUS18744">
    <property type="protein sequence ID" value="MBELARI_LOCUS18744"/>
    <property type="gene ID" value="MBELARI_LOCUS18744"/>
</dbReference>
<dbReference type="PROSITE" id="PS50234">
    <property type="entry name" value="VWFA"/>
    <property type="match status" value="1"/>
</dbReference>
<dbReference type="SUPFAM" id="SSF53300">
    <property type="entry name" value="vWA-like"/>
    <property type="match status" value="1"/>
</dbReference>
<dbReference type="InterPro" id="IPR013694">
    <property type="entry name" value="VIT"/>
</dbReference>
<dbReference type="PROSITE" id="PS51468">
    <property type="entry name" value="VIT"/>
    <property type="match status" value="1"/>
</dbReference>
<feature type="chain" id="PRO_5041962184" evidence="1">
    <location>
        <begin position="16"/>
        <end position="796"/>
    </location>
</feature>
<dbReference type="Pfam" id="PF13768">
    <property type="entry name" value="VWA_3"/>
    <property type="match status" value="1"/>
</dbReference>
<evidence type="ECO:0000259" key="3">
    <source>
        <dbReference type="PROSITE" id="PS51468"/>
    </source>
</evidence>
<dbReference type="InterPro" id="IPR050934">
    <property type="entry name" value="ITIH"/>
</dbReference>
<feature type="domain" description="VWFA" evidence="2">
    <location>
        <begin position="261"/>
        <end position="439"/>
    </location>
</feature>
<dbReference type="InterPro" id="IPR002035">
    <property type="entry name" value="VWF_A"/>
</dbReference>
<keyword evidence="4" id="KW-1185">Reference proteome</keyword>
<dbReference type="SMART" id="SM00327">
    <property type="entry name" value="VWA"/>
    <property type="match status" value="1"/>
</dbReference>
<evidence type="ECO:0000259" key="2">
    <source>
        <dbReference type="PROSITE" id="PS50234"/>
    </source>
</evidence>
<name>A0AAF3EX03_9BILA</name>
<dbReference type="PANTHER" id="PTHR10338">
    <property type="entry name" value="INTER-ALPHA-TRYPSIN INHIBITOR HEAVY CHAIN FAMILY MEMBER"/>
    <property type="match status" value="1"/>
</dbReference>
<evidence type="ECO:0000256" key="1">
    <source>
        <dbReference type="SAM" id="SignalP"/>
    </source>
</evidence>
<accession>A0AAF3EX03</accession>
<dbReference type="Pfam" id="PF08487">
    <property type="entry name" value="VIT"/>
    <property type="match status" value="1"/>
</dbReference>
<dbReference type="Gene3D" id="3.40.50.410">
    <property type="entry name" value="von Willebrand factor, type A domain"/>
    <property type="match status" value="1"/>
</dbReference>
<dbReference type="SMART" id="SM00609">
    <property type="entry name" value="VIT"/>
    <property type="match status" value="1"/>
</dbReference>
<feature type="domain" description="VIT" evidence="3">
    <location>
        <begin position="3"/>
        <end position="130"/>
    </location>
</feature>
<sequence length="796" mass="89138">MLFLQLLPLLGLVHSETVIRYLHALSEIQSCFASTDLVSEIENTGDVTEKVTFLVELPPNAFIRSFYLDRNGKITYGTIKEKAKVDDEFAVAESEKKTAVRLRESNSKIFELDVSLSARSHVSFNLTYQEILHKSSYVYKHAVLVRANLPIKDLQINVLIADKHNFSTIHVPEFAPGLNELPNAELLGKAVDPRVVLQAAGDLSGNLAYISYEANQVTQNGELILLFNTTVPPGETEIQVVDGFFLQQFTPSDEMQRGNKTVIFALDKSGSMKGRKIQQLKDSMQQILRELQPADHFNLILFDRESKLWKEEPMNASIENINEALEYINSIEAHGGTNIADALLKSYEMLADFEKKEKSFLPTIVFLTDGKATVGMRTSDEILEILPAEIDFPIQCIAFGRNADYGLLKQISANHHGFAKRIFENAESDVQIAGFYNELAVPLMKEIKVKYLDNQIDVGSVVNADESRMIFAGQELVTVGKLSPDKEDSSMNSIATQIEASVDEGTKVVSKEVTPSSMCVEESLLKQINASVINEIQMCGKTNTVGNFIERMWAQQTIVKYEKALESVAQSVEEKANVATRIKQLALQYGFVTSQTSMIVVLESEKRALRETAADGDDEEEDEDVDVTAGPMLQKADFGEEFRIPFDARKVQYPDECSFDLFIFVSETWSRQINRIRARRFGADLVSKIPPLAEPVPGRLASNGSLILENVGDETELFKRIRENPLHRHIVVVLAESIPQRTLQYLDSLRIGLTRLIVVSPFHTFTSDQKALIKSIRKTNVLESPKISELVDLLNC</sequence>
<dbReference type="PANTHER" id="PTHR10338:SF108">
    <property type="entry name" value="INTER-ALPHA-TRYPSIN INHIBITOR HEAVY CHAIN H4-LIKE PROTEIN"/>
    <property type="match status" value="1"/>
</dbReference>
<reference evidence="5" key="1">
    <citation type="submission" date="2024-02" db="UniProtKB">
        <authorList>
            <consortium name="WormBaseParasite"/>
        </authorList>
    </citation>
    <scope>IDENTIFICATION</scope>
</reference>